<dbReference type="HOGENOM" id="CLU_622034_0_0_2"/>
<accession>L0ABR6</accession>
<gene>
    <name evidence="1" type="ordered locus">Calag_1147</name>
</gene>
<dbReference type="STRING" id="1056495.Calag_1147"/>
<dbReference type="RefSeq" id="WP_015232766.1">
    <property type="nucleotide sequence ID" value="NC_019791.1"/>
</dbReference>
<dbReference type="SUPFAM" id="SSF51717">
    <property type="entry name" value="Dihydropteroate synthetase-like"/>
    <property type="match status" value="1"/>
</dbReference>
<dbReference type="OrthoDB" id="70327at2157"/>
<dbReference type="Proteomes" id="UP000010469">
    <property type="component" value="Chromosome"/>
</dbReference>
<name>L0ABR6_CALLD</name>
<dbReference type="InParanoid" id="L0ABR6"/>
<protein>
    <recommendedName>
        <fullName evidence="3">Dihydropteroate synthase-like enzyme</fullName>
    </recommendedName>
</protein>
<evidence type="ECO:0000313" key="2">
    <source>
        <dbReference type="Proteomes" id="UP000010469"/>
    </source>
</evidence>
<dbReference type="GeneID" id="14212407"/>
<organism evidence="1 2">
    <name type="scientific">Caldisphaera lagunensis (strain DSM 15908 / JCM 11604 / ANMR 0165 / IC-154)</name>
    <dbReference type="NCBI Taxonomy" id="1056495"/>
    <lineage>
        <taxon>Archaea</taxon>
        <taxon>Thermoproteota</taxon>
        <taxon>Thermoprotei</taxon>
        <taxon>Acidilobales</taxon>
        <taxon>Caldisphaeraceae</taxon>
        <taxon>Caldisphaera</taxon>
    </lineage>
</organism>
<reference evidence="2" key="1">
    <citation type="submission" date="2012-03" db="EMBL/GenBank/DDBJ databases">
        <title>Complete genome of Caldisphaera lagunensis DSM 15908.</title>
        <authorList>
            <person name="Lucas S."/>
            <person name="Copeland A."/>
            <person name="Lapidus A."/>
            <person name="Glavina del Rio T."/>
            <person name="Dalin E."/>
            <person name="Tice H."/>
            <person name="Bruce D."/>
            <person name="Goodwin L."/>
            <person name="Pitluck S."/>
            <person name="Peters L."/>
            <person name="Mikhailova N."/>
            <person name="Teshima H."/>
            <person name="Kyrpides N."/>
            <person name="Mavromatis K."/>
            <person name="Ivanova N."/>
            <person name="Brettin T."/>
            <person name="Detter J.C."/>
            <person name="Han C."/>
            <person name="Larimer F."/>
            <person name="Land M."/>
            <person name="Hauser L."/>
            <person name="Markowitz V."/>
            <person name="Cheng J.-F."/>
            <person name="Hugenholtz P."/>
            <person name="Woyke T."/>
            <person name="Wu D."/>
            <person name="Spring S."/>
            <person name="Schroeder M."/>
            <person name="Brambilla E."/>
            <person name="Klenk H.-P."/>
            <person name="Eisen J.A."/>
        </authorList>
    </citation>
    <scope>NUCLEOTIDE SEQUENCE [LARGE SCALE GENOMIC DNA]</scope>
    <source>
        <strain evidence="2">DSM 15908 / JCM 11604 / IC-154</strain>
    </source>
</reference>
<evidence type="ECO:0000313" key="1">
    <source>
        <dbReference type="EMBL" id="AFZ70869.1"/>
    </source>
</evidence>
<evidence type="ECO:0008006" key="3">
    <source>
        <dbReference type="Google" id="ProtNLM"/>
    </source>
</evidence>
<dbReference type="InterPro" id="IPR011005">
    <property type="entry name" value="Dihydropteroate_synth-like_sf"/>
</dbReference>
<dbReference type="eggNOG" id="arCOG01978">
    <property type="taxonomic scope" value="Archaea"/>
</dbReference>
<proteinExistence type="predicted"/>
<dbReference type="AlphaFoldDB" id="L0ABR6"/>
<keyword evidence="2" id="KW-1185">Reference proteome</keyword>
<dbReference type="EMBL" id="CP003378">
    <property type="protein sequence ID" value="AFZ70869.1"/>
    <property type="molecule type" value="Genomic_DNA"/>
</dbReference>
<sequence length="440" mass="50924">MKNKKKVLLLTTNKKFIKIPSKKLVSFDILEIKDLYNMNLDQIVNILSNIMDKYDNIILPGNIIWDFSDFNGKIIKGTEFYNYLFDLLNYVEIEKLSPKVSADKLFPEQIKKIVEKKKKAYKKPIFKIRDLKIYKRYPIRLFTEIFLHKEERMNDLMKVIKSYIQDGADTIILGVFPSIQYEYLKDVIHNIRELSSIPIGLDANIDILKNFKNDVDILMSFTINNIYENIDWIFDRVSVLLINDINHDMIKKIRDLKRKGIKLILDPIAYPAIYPGFFNTLIRAKKLSNLGLPIMIGINNVTELMDADTTGTNAFATFLSIESGASIILTGEVSVKNRGSVFEVKNAINMAEESIILKKPPKDLSLNLLGLKEKKFLENDIKIYGNRDNIYIEISGKTKEISCKDNCPLSKLYDLDKEDLAKLSILIYRYCSPWSIIWNC</sequence>
<dbReference type="KEGG" id="clg:Calag_1147"/>